<dbReference type="EMBL" id="MPUH01000269">
    <property type="protein sequence ID" value="OMJ84429.1"/>
    <property type="molecule type" value="Genomic_DNA"/>
</dbReference>
<evidence type="ECO:0000259" key="9">
    <source>
        <dbReference type="PROSITE" id="PS50089"/>
    </source>
</evidence>
<comment type="catalytic activity">
    <reaction evidence="1">
        <text>S-ubiquitinyl-[E2 ubiquitin-conjugating enzyme]-L-cysteine + [acceptor protein]-L-lysine = [E2 ubiquitin-conjugating enzyme]-L-cysteine + N(6)-ubiquitinyl-[acceptor protein]-L-lysine.</text>
        <dbReference type="EC" id="2.3.2.27"/>
    </reaction>
</comment>
<dbReference type="SMART" id="SM00184">
    <property type="entry name" value="RING"/>
    <property type="match status" value="1"/>
</dbReference>
<evidence type="ECO:0000313" key="11">
    <source>
        <dbReference type="Proteomes" id="UP000187209"/>
    </source>
</evidence>
<feature type="domain" description="RING-type" evidence="9">
    <location>
        <begin position="128"/>
        <end position="169"/>
    </location>
</feature>
<dbReference type="AlphaFoldDB" id="A0A1R2C624"/>
<dbReference type="Pfam" id="PF14369">
    <property type="entry name" value="Zn_ribbon_19"/>
    <property type="match status" value="1"/>
</dbReference>
<sequence length="172" mass="20034">MQSYTKKPYYCYSCKKTVLINLPNLVCPQCNSDFLQEANMGEIEPQIPRELSFLDIVSIFTETRDPMERRNRIITRIFGERHDSDENRPFQVILRELMERSGRAVPASDETIMNITTVIVETAEPNECKICADTFLQGEKKKILDCEHEFHSDCLDPWLKIKNICPVCKEQI</sequence>
<keyword evidence="4" id="KW-0479">Metal-binding</keyword>
<protein>
    <recommendedName>
        <fullName evidence="2">RING-type E3 ubiquitin transferase</fullName>
        <ecNumber evidence="2">2.3.2.27</ecNumber>
    </recommendedName>
</protein>
<organism evidence="10 11">
    <name type="scientific">Stentor coeruleus</name>
    <dbReference type="NCBI Taxonomy" id="5963"/>
    <lineage>
        <taxon>Eukaryota</taxon>
        <taxon>Sar</taxon>
        <taxon>Alveolata</taxon>
        <taxon>Ciliophora</taxon>
        <taxon>Postciliodesmatophora</taxon>
        <taxon>Heterotrichea</taxon>
        <taxon>Heterotrichida</taxon>
        <taxon>Stentoridae</taxon>
        <taxon>Stentor</taxon>
    </lineage>
</organism>
<dbReference type="InterPro" id="IPR051834">
    <property type="entry name" value="RING_finger_E3_ligase"/>
</dbReference>
<dbReference type="InterPro" id="IPR013083">
    <property type="entry name" value="Znf_RING/FYVE/PHD"/>
</dbReference>
<accession>A0A1R2C624</accession>
<dbReference type="PANTHER" id="PTHR45931">
    <property type="entry name" value="SI:CH211-59O9.10"/>
    <property type="match status" value="1"/>
</dbReference>
<evidence type="ECO:0000256" key="4">
    <source>
        <dbReference type="ARBA" id="ARBA00022723"/>
    </source>
</evidence>
<evidence type="ECO:0000256" key="7">
    <source>
        <dbReference type="ARBA" id="ARBA00022833"/>
    </source>
</evidence>
<evidence type="ECO:0000256" key="5">
    <source>
        <dbReference type="ARBA" id="ARBA00022771"/>
    </source>
</evidence>
<keyword evidence="3" id="KW-0808">Transferase</keyword>
<dbReference type="PANTHER" id="PTHR45931:SF3">
    <property type="entry name" value="RING ZINC FINGER-CONTAINING PROTEIN"/>
    <property type="match status" value="1"/>
</dbReference>
<dbReference type="GO" id="GO:0006511">
    <property type="term" value="P:ubiquitin-dependent protein catabolic process"/>
    <property type="evidence" value="ECO:0007669"/>
    <property type="project" value="TreeGrafter"/>
</dbReference>
<dbReference type="SUPFAM" id="SSF57850">
    <property type="entry name" value="RING/U-box"/>
    <property type="match status" value="1"/>
</dbReference>
<keyword evidence="11" id="KW-1185">Reference proteome</keyword>
<dbReference type="EC" id="2.3.2.27" evidence="2"/>
<evidence type="ECO:0000256" key="1">
    <source>
        <dbReference type="ARBA" id="ARBA00000900"/>
    </source>
</evidence>
<evidence type="ECO:0000313" key="10">
    <source>
        <dbReference type="EMBL" id="OMJ84429.1"/>
    </source>
</evidence>
<dbReference type="Pfam" id="PF13639">
    <property type="entry name" value="zf-RING_2"/>
    <property type="match status" value="1"/>
</dbReference>
<reference evidence="10 11" key="1">
    <citation type="submission" date="2016-11" db="EMBL/GenBank/DDBJ databases">
        <title>The macronuclear genome of Stentor coeruleus: a giant cell with tiny introns.</title>
        <authorList>
            <person name="Slabodnick M."/>
            <person name="Ruby J.G."/>
            <person name="Reiff S.B."/>
            <person name="Swart E.C."/>
            <person name="Gosai S."/>
            <person name="Prabakaran S."/>
            <person name="Witkowska E."/>
            <person name="Larue G.E."/>
            <person name="Fisher S."/>
            <person name="Freeman R.M."/>
            <person name="Gunawardena J."/>
            <person name="Chu W."/>
            <person name="Stover N.A."/>
            <person name="Gregory B.D."/>
            <person name="Nowacki M."/>
            <person name="Derisi J."/>
            <person name="Roy S.W."/>
            <person name="Marshall W.F."/>
            <person name="Sood P."/>
        </authorList>
    </citation>
    <scope>NUCLEOTIDE SEQUENCE [LARGE SCALE GENOMIC DNA]</scope>
    <source>
        <strain evidence="10">WM001</strain>
    </source>
</reference>
<dbReference type="InterPro" id="IPR039525">
    <property type="entry name" value="RNF126-like_zinc-ribbon"/>
</dbReference>
<dbReference type="GO" id="GO:0008270">
    <property type="term" value="F:zinc ion binding"/>
    <property type="evidence" value="ECO:0007669"/>
    <property type="project" value="UniProtKB-KW"/>
</dbReference>
<evidence type="ECO:0000256" key="8">
    <source>
        <dbReference type="PROSITE-ProRule" id="PRU00175"/>
    </source>
</evidence>
<keyword evidence="6" id="KW-0833">Ubl conjugation pathway</keyword>
<dbReference type="InterPro" id="IPR001841">
    <property type="entry name" value="Znf_RING"/>
</dbReference>
<keyword evidence="5 8" id="KW-0863">Zinc-finger</keyword>
<evidence type="ECO:0000256" key="6">
    <source>
        <dbReference type="ARBA" id="ARBA00022786"/>
    </source>
</evidence>
<dbReference type="OrthoDB" id="422021at2759"/>
<name>A0A1R2C624_9CILI</name>
<dbReference type="Proteomes" id="UP000187209">
    <property type="component" value="Unassembled WGS sequence"/>
</dbReference>
<dbReference type="Gene3D" id="3.30.40.10">
    <property type="entry name" value="Zinc/RING finger domain, C3HC4 (zinc finger)"/>
    <property type="match status" value="1"/>
</dbReference>
<dbReference type="GO" id="GO:0005634">
    <property type="term" value="C:nucleus"/>
    <property type="evidence" value="ECO:0007669"/>
    <property type="project" value="TreeGrafter"/>
</dbReference>
<evidence type="ECO:0000256" key="3">
    <source>
        <dbReference type="ARBA" id="ARBA00022679"/>
    </source>
</evidence>
<dbReference type="PROSITE" id="PS50089">
    <property type="entry name" value="ZF_RING_2"/>
    <property type="match status" value="1"/>
</dbReference>
<evidence type="ECO:0000256" key="2">
    <source>
        <dbReference type="ARBA" id="ARBA00012483"/>
    </source>
</evidence>
<keyword evidence="7" id="KW-0862">Zinc</keyword>
<proteinExistence type="predicted"/>
<gene>
    <name evidence="10" type="ORF">SteCoe_14437</name>
</gene>
<comment type="caution">
    <text evidence="10">The sequence shown here is derived from an EMBL/GenBank/DDBJ whole genome shotgun (WGS) entry which is preliminary data.</text>
</comment>
<dbReference type="GO" id="GO:0061630">
    <property type="term" value="F:ubiquitin protein ligase activity"/>
    <property type="evidence" value="ECO:0007669"/>
    <property type="project" value="UniProtKB-EC"/>
</dbReference>